<gene>
    <name evidence="1" type="ORF">WA026_001618</name>
</gene>
<protein>
    <submittedName>
        <fullName evidence="1">Uncharacterized protein</fullName>
    </submittedName>
</protein>
<keyword evidence="2" id="KW-1185">Reference proteome</keyword>
<name>A0AAW1UUD9_9CUCU</name>
<organism evidence="1 2">
    <name type="scientific">Henosepilachna vigintioctopunctata</name>
    <dbReference type="NCBI Taxonomy" id="420089"/>
    <lineage>
        <taxon>Eukaryota</taxon>
        <taxon>Metazoa</taxon>
        <taxon>Ecdysozoa</taxon>
        <taxon>Arthropoda</taxon>
        <taxon>Hexapoda</taxon>
        <taxon>Insecta</taxon>
        <taxon>Pterygota</taxon>
        <taxon>Neoptera</taxon>
        <taxon>Endopterygota</taxon>
        <taxon>Coleoptera</taxon>
        <taxon>Polyphaga</taxon>
        <taxon>Cucujiformia</taxon>
        <taxon>Coccinelloidea</taxon>
        <taxon>Coccinellidae</taxon>
        <taxon>Epilachninae</taxon>
        <taxon>Epilachnini</taxon>
        <taxon>Henosepilachna</taxon>
    </lineage>
</organism>
<sequence>MDGLRKPKEIEIGSCCETKFAEFPSVSDKSTPSIPRLGGRLISYPTDHFLNDAFYVPPSVGHGGSIARATIIQVATYYSTETHNTAQIEWANVGHSNCHDSE</sequence>
<dbReference type="AlphaFoldDB" id="A0AAW1UUD9"/>
<comment type="caution">
    <text evidence="1">The sequence shown here is derived from an EMBL/GenBank/DDBJ whole genome shotgun (WGS) entry which is preliminary data.</text>
</comment>
<evidence type="ECO:0000313" key="1">
    <source>
        <dbReference type="EMBL" id="KAK9883441.1"/>
    </source>
</evidence>
<proteinExistence type="predicted"/>
<evidence type="ECO:0000313" key="2">
    <source>
        <dbReference type="Proteomes" id="UP001431783"/>
    </source>
</evidence>
<dbReference type="Proteomes" id="UP001431783">
    <property type="component" value="Unassembled WGS sequence"/>
</dbReference>
<dbReference type="EMBL" id="JARQZJ010000091">
    <property type="protein sequence ID" value="KAK9883441.1"/>
    <property type="molecule type" value="Genomic_DNA"/>
</dbReference>
<accession>A0AAW1UUD9</accession>
<reference evidence="1 2" key="1">
    <citation type="submission" date="2023-03" db="EMBL/GenBank/DDBJ databases">
        <title>Genome insight into feeding habits of ladybird beetles.</title>
        <authorList>
            <person name="Li H.-S."/>
            <person name="Huang Y.-H."/>
            <person name="Pang H."/>
        </authorList>
    </citation>
    <scope>NUCLEOTIDE SEQUENCE [LARGE SCALE GENOMIC DNA]</scope>
    <source>
        <strain evidence="1">SYSU_2023b</strain>
        <tissue evidence="1">Whole body</tissue>
    </source>
</reference>